<keyword evidence="1" id="KW-1133">Transmembrane helix</keyword>
<keyword evidence="1" id="KW-0472">Membrane</keyword>
<gene>
    <name evidence="2" type="ORF">QL112_000355</name>
</gene>
<feature type="transmembrane region" description="Helical" evidence="1">
    <location>
        <begin position="92"/>
        <end position="113"/>
    </location>
</feature>
<dbReference type="RefSeq" id="WP_189760864.1">
    <property type="nucleotide sequence ID" value="NZ_CAWPOC010000016.1"/>
</dbReference>
<sequence>MKIISKKNGTRYIKFTDTPGVRRYLNSTRYLINNKKIMEVGIGSVAMESNIASGARFGIVCSAGYRTVELMLKDEYSLTDFFVNLTMDITKLIVATTASKVIVTAVTSTFFATAASATVIALGVFAIGIGIAYGLWLIFIR</sequence>
<proteinExistence type="predicted"/>
<dbReference type="EMBL" id="CP133647">
    <property type="protein sequence ID" value="WNH02241.1"/>
    <property type="molecule type" value="Genomic_DNA"/>
</dbReference>
<evidence type="ECO:0000256" key="1">
    <source>
        <dbReference type="SAM" id="Phobius"/>
    </source>
</evidence>
<protein>
    <submittedName>
        <fullName evidence="2">Uncharacterized protein</fullName>
    </submittedName>
</protein>
<keyword evidence="1" id="KW-0812">Transmembrane</keyword>
<dbReference type="Proteomes" id="UP001300348">
    <property type="component" value="Chromosome"/>
</dbReference>
<evidence type="ECO:0000313" key="3">
    <source>
        <dbReference type="Proteomes" id="UP001300348"/>
    </source>
</evidence>
<reference evidence="2 3" key="1">
    <citation type="journal article" date="2023" name="Access Microbiol">
        <title>The genome of a steinernematid-associated Pseudomonas piscis bacterium encodes the biosynthesis of insect toxins.</title>
        <authorList>
            <person name="Awori R.M."/>
            <person name="Hendre P."/>
            <person name="Amugune N.O."/>
        </authorList>
    </citation>
    <scope>NUCLEOTIDE SEQUENCE [LARGE SCALE GENOMIC DNA]</scope>
    <source>
        <strain evidence="2 3">97</strain>
    </source>
</reference>
<name>A0ABY9XHZ3_9GAMM</name>
<accession>A0ABY9XHZ3</accession>
<feature type="transmembrane region" description="Helical" evidence="1">
    <location>
        <begin position="119"/>
        <end position="140"/>
    </location>
</feature>
<keyword evidence="3" id="KW-1185">Reference proteome</keyword>
<organism evidence="2 3">
    <name type="scientific">Xenorhabdus griffiniae</name>
    <dbReference type="NCBI Taxonomy" id="351672"/>
    <lineage>
        <taxon>Bacteria</taxon>
        <taxon>Pseudomonadati</taxon>
        <taxon>Pseudomonadota</taxon>
        <taxon>Gammaproteobacteria</taxon>
        <taxon>Enterobacterales</taxon>
        <taxon>Morganellaceae</taxon>
        <taxon>Xenorhabdus</taxon>
    </lineage>
</organism>
<evidence type="ECO:0000313" key="2">
    <source>
        <dbReference type="EMBL" id="WNH02241.1"/>
    </source>
</evidence>